<dbReference type="EMBL" id="JBHLUH010000081">
    <property type="protein sequence ID" value="MFC0533316.1"/>
    <property type="molecule type" value="Genomic_DNA"/>
</dbReference>
<gene>
    <name evidence="1" type="ORF">ACFFIA_37485</name>
</gene>
<protein>
    <submittedName>
        <fullName evidence="1">Uncharacterized protein</fullName>
    </submittedName>
</protein>
<comment type="caution">
    <text evidence="1">The sequence shown here is derived from an EMBL/GenBank/DDBJ whole genome shotgun (WGS) entry which is preliminary data.</text>
</comment>
<keyword evidence="2" id="KW-1185">Reference proteome</keyword>
<reference evidence="1 2" key="1">
    <citation type="submission" date="2024-09" db="EMBL/GenBank/DDBJ databases">
        <authorList>
            <person name="Sun Q."/>
            <person name="Mori K."/>
        </authorList>
    </citation>
    <scope>NUCLEOTIDE SEQUENCE [LARGE SCALE GENOMIC DNA]</scope>
    <source>
        <strain evidence="1 2">TBRC 3947</strain>
    </source>
</reference>
<sequence length="58" mass="6274">MPESLEEAARVVRDQLVASGTTVNRRNLAAGLRAAGHRVRNDRLGHLMRVVDGGGDHD</sequence>
<evidence type="ECO:0000313" key="1">
    <source>
        <dbReference type="EMBL" id="MFC0533316.1"/>
    </source>
</evidence>
<name>A0ABV6MF19_9ACTN</name>
<organism evidence="1 2">
    <name type="scientific">Phytohabitans kaempferiae</name>
    <dbReference type="NCBI Taxonomy" id="1620943"/>
    <lineage>
        <taxon>Bacteria</taxon>
        <taxon>Bacillati</taxon>
        <taxon>Actinomycetota</taxon>
        <taxon>Actinomycetes</taxon>
        <taxon>Micromonosporales</taxon>
        <taxon>Micromonosporaceae</taxon>
    </lineage>
</organism>
<dbReference type="RefSeq" id="WP_377260896.1">
    <property type="nucleotide sequence ID" value="NZ_JBHLUH010000081.1"/>
</dbReference>
<accession>A0ABV6MF19</accession>
<proteinExistence type="predicted"/>
<evidence type="ECO:0000313" key="2">
    <source>
        <dbReference type="Proteomes" id="UP001589867"/>
    </source>
</evidence>
<dbReference type="Proteomes" id="UP001589867">
    <property type="component" value="Unassembled WGS sequence"/>
</dbReference>